<feature type="compositionally biased region" description="Low complexity" evidence="8">
    <location>
        <begin position="394"/>
        <end position="414"/>
    </location>
</feature>
<evidence type="ECO:0000256" key="1">
    <source>
        <dbReference type="ARBA" id="ARBA00001947"/>
    </source>
</evidence>
<sequence length="602" mass="63420">MGQQNSQLVDPSTPPLTLSERSLEAVAKLINDGRVKRIVVLTGAGISTAAGIPDFRSPGTGLYNNLARLNLPHPEAVFELDFFEENPYPFYALAKELYPGNFQPTVSHAFVALLARKRLLRKLFTQNIDCLERAAGVPPDLIIEAHGSFASQRCVDCKVPFLDDEAMRAHVARGEPPLCPREGCTTGIIKPDIVFFGEQLPAAFFAEHDVPSEADLLLVLGTSLSVQPFARLPMLVQDAVPRVLFNLQRVGDLGTRPDDVLCLGDCDAGVRRLADALGWRDELERLWEDTVGAEEAQRQRKRSQSADTGPGADILDDEVHEISEAVEHRLKLDPTSPPFTPASTASVSVTVPGQDRVTQEATAFTNDQRGQGGETKETVVGGENHGGDSRQAHAPDAPARAADGATPGAAEAGAAEGGGGGAGGGAEAEDQRAQEDAEASTTTTAPGETGQQRREDEETETETEQAMPSDALASSPSTSTAPAPPAAEQKQPESPPPKKKKVMIAMDSPEVIEPPPLPAADETDTDTEAEAEVSLPSPPLLPHVVPGDAVAPAAAANAAATSSQEGAAQPLDTLPALKDPPREKVYGEIVGGDGDGDEPVKP</sequence>
<feature type="domain" description="Deacetylase sirtuin-type" evidence="9">
    <location>
        <begin position="16"/>
        <end position="280"/>
    </location>
</feature>
<dbReference type="PROSITE" id="PS50305">
    <property type="entry name" value="SIRTUIN"/>
    <property type="match status" value="1"/>
</dbReference>
<feature type="binding site" evidence="7">
    <location>
        <position position="157"/>
    </location>
    <ligand>
        <name>Zn(2+)</name>
        <dbReference type="ChEBI" id="CHEBI:29105"/>
    </ligand>
</feature>
<dbReference type="SUPFAM" id="SSF52467">
    <property type="entry name" value="DHS-like NAD/FAD-binding domain"/>
    <property type="match status" value="1"/>
</dbReference>
<evidence type="ECO:0000256" key="4">
    <source>
        <dbReference type="ARBA" id="ARBA00022723"/>
    </source>
</evidence>
<feature type="compositionally biased region" description="Low complexity" evidence="8">
    <location>
        <begin position="464"/>
        <end position="489"/>
    </location>
</feature>
<feature type="compositionally biased region" description="Low complexity" evidence="8">
    <location>
        <begin position="542"/>
        <end position="568"/>
    </location>
</feature>
<keyword evidence="5 7" id="KW-0862">Zinc</keyword>
<comment type="cofactor">
    <cofactor evidence="1">
        <name>Zn(2+)</name>
        <dbReference type="ChEBI" id="CHEBI:29105"/>
    </cofactor>
</comment>
<feature type="compositionally biased region" description="Polar residues" evidence="8">
    <location>
        <begin position="359"/>
        <end position="369"/>
    </location>
</feature>
<dbReference type="InterPro" id="IPR026590">
    <property type="entry name" value="Ssirtuin_cat_dom"/>
</dbReference>
<gene>
    <name evidence="10" type="primary">SIRT2_1</name>
    <name evidence="10" type="ORF">SLS62_011319</name>
</gene>
<dbReference type="InterPro" id="IPR029035">
    <property type="entry name" value="DHS-like_NAD/FAD-binding_dom"/>
</dbReference>
<proteinExistence type="inferred from homology"/>
<dbReference type="InterPro" id="IPR003000">
    <property type="entry name" value="Sirtuin"/>
</dbReference>
<accession>A0AAN9U4Z7</accession>
<keyword evidence="3" id="KW-0808">Transferase</keyword>
<comment type="caution">
    <text evidence="10">The sequence shown here is derived from an EMBL/GenBank/DDBJ whole genome shotgun (WGS) entry which is preliminary data.</text>
</comment>
<feature type="region of interest" description="Disordered" evidence="8">
    <location>
        <begin position="329"/>
        <end position="602"/>
    </location>
</feature>
<evidence type="ECO:0000256" key="2">
    <source>
        <dbReference type="ARBA" id="ARBA00006924"/>
    </source>
</evidence>
<evidence type="ECO:0000256" key="7">
    <source>
        <dbReference type="PROSITE-ProRule" id="PRU00236"/>
    </source>
</evidence>
<feature type="binding site" evidence="7">
    <location>
        <position position="184"/>
    </location>
    <ligand>
        <name>Zn(2+)</name>
        <dbReference type="ChEBI" id="CHEBI:29105"/>
    </ligand>
</feature>
<feature type="active site" description="Proton acceptor" evidence="7">
    <location>
        <position position="146"/>
    </location>
</feature>
<dbReference type="PANTHER" id="PTHR11085">
    <property type="entry name" value="NAD-DEPENDENT PROTEIN DEACYLASE SIRTUIN-5, MITOCHONDRIAL-RELATED"/>
    <property type="match status" value="1"/>
</dbReference>
<keyword evidence="4 7" id="KW-0479">Metal-binding</keyword>
<name>A0AAN9U4Z7_9PEZI</name>
<dbReference type="InterPro" id="IPR050134">
    <property type="entry name" value="NAD-dep_sirtuin_deacylases"/>
</dbReference>
<feature type="compositionally biased region" description="Acidic residues" evidence="8">
    <location>
        <begin position="521"/>
        <end position="531"/>
    </location>
</feature>
<dbReference type="Gene3D" id="3.40.50.1220">
    <property type="entry name" value="TPP-binding domain"/>
    <property type="match status" value="1"/>
</dbReference>
<reference evidence="10 11" key="1">
    <citation type="submission" date="2024-02" db="EMBL/GenBank/DDBJ databases">
        <title>De novo assembly and annotation of 12 fungi associated with fruit tree decline syndrome in Ontario, Canada.</title>
        <authorList>
            <person name="Sulman M."/>
            <person name="Ellouze W."/>
            <person name="Ilyukhin E."/>
        </authorList>
    </citation>
    <scope>NUCLEOTIDE SEQUENCE [LARGE SCALE GENOMIC DNA]</scope>
    <source>
        <strain evidence="10 11">M11/M66-122</strain>
    </source>
</reference>
<dbReference type="CDD" id="cd01408">
    <property type="entry name" value="SIRT1"/>
    <property type="match status" value="1"/>
</dbReference>
<evidence type="ECO:0000256" key="5">
    <source>
        <dbReference type="ARBA" id="ARBA00022833"/>
    </source>
</evidence>
<evidence type="ECO:0000256" key="3">
    <source>
        <dbReference type="ARBA" id="ARBA00022679"/>
    </source>
</evidence>
<dbReference type="InterPro" id="IPR026591">
    <property type="entry name" value="Sirtuin_cat_small_dom_sf"/>
</dbReference>
<feature type="region of interest" description="Disordered" evidence="8">
    <location>
        <begin position="292"/>
        <end position="314"/>
    </location>
</feature>
<dbReference type="AlphaFoldDB" id="A0AAN9U4Z7"/>
<keyword evidence="6" id="KW-0520">NAD</keyword>
<evidence type="ECO:0000259" key="9">
    <source>
        <dbReference type="PROSITE" id="PS50305"/>
    </source>
</evidence>
<organism evidence="10 11">
    <name type="scientific">Diatrype stigma</name>
    <dbReference type="NCBI Taxonomy" id="117547"/>
    <lineage>
        <taxon>Eukaryota</taxon>
        <taxon>Fungi</taxon>
        <taxon>Dikarya</taxon>
        <taxon>Ascomycota</taxon>
        <taxon>Pezizomycotina</taxon>
        <taxon>Sordariomycetes</taxon>
        <taxon>Xylariomycetidae</taxon>
        <taxon>Xylariales</taxon>
        <taxon>Diatrypaceae</taxon>
        <taxon>Diatrype</taxon>
    </lineage>
</organism>
<dbReference type="GO" id="GO:0005634">
    <property type="term" value="C:nucleus"/>
    <property type="evidence" value="ECO:0007669"/>
    <property type="project" value="TreeGrafter"/>
</dbReference>
<dbReference type="GO" id="GO:0017136">
    <property type="term" value="F:histone deacetylase activity, NAD-dependent"/>
    <property type="evidence" value="ECO:0007669"/>
    <property type="project" value="TreeGrafter"/>
</dbReference>
<comment type="similarity">
    <text evidence="2">Belongs to the sirtuin family. Class I subfamily.</text>
</comment>
<dbReference type="EMBL" id="JAKJXP020000192">
    <property type="protein sequence ID" value="KAK7739083.1"/>
    <property type="molecule type" value="Genomic_DNA"/>
</dbReference>
<feature type="binding site" evidence="7">
    <location>
        <position position="154"/>
    </location>
    <ligand>
        <name>Zn(2+)</name>
        <dbReference type="ChEBI" id="CHEBI:29105"/>
    </ligand>
</feature>
<keyword evidence="11" id="KW-1185">Reference proteome</keyword>
<evidence type="ECO:0000313" key="11">
    <source>
        <dbReference type="Proteomes" id="UP001320420"/>
    </source>
</evidence>
<dbReference type="Proteomes" id="UP001320420">
    <property type="component" value="Unassembled WGS sequence"/>
</dbReference>
<feature type="binding site" evidence="7">
    <location>
        <position position="179"/>
    </location>
    <ligand>
        <name>Zn(2+)</name>
        <dbReference type="ChEBI" id="CHEBI:29105"/>
    </ligand>
</feature>
<feature type="compositionally biased region" description="Gly residues" evidence="8">
    <location>
        <begin position="415"/>
        <end position="426"/>
    </location>
</feature>
<dbReference type="PANTHER" id="PTHR11085:SF6">
    <property type="entry name" value="NAD-DEPENDENT PROTEIN DEACETYLASE SIRTUIN-2"/>
    <property type="match status" value="1"/>
</dbReference>
<dbReference type="Pfam" id="PF02146">
    <property type="entry name" value="SIR2"/>
    <property type="match status" value="1"/>
</dbReference>
<protein>
    <submittedName>
        <fullName evidence="10">NAD-dependent protein deacetylase sirtuin-2</fullName>
    </submittedName>
</protein>
<evidence type="ECO:0000256" key="6">
    <source>
        <dbReference type="ARBA" id="ARBA00023027"/>
    </source>
</evidence>
<dbReference type="GO" id="GO:0070403">
    <property type="term" value="F:NAD+ binding"/>
    <property type="evidence" value="ECO:0007669"/>
    <property type="project" value="InterPro"/>
</dbReference>
<dbReference type="Gene3D" id="3.30.1600.10">
    <property type="entry name" value="SIR2/SIRT2 'Small Domain"/>
    <property type="match status" value="1"/>
</dbReference>
<evidence type="ECO:0000256" key="8">
    <source>
        <dbReference type="SAM" id="MobiDB-lite"/>
    </source>
</evidence>
<evidence type="ECO:0000313" key="10">
    <source>
        <dbReference type="EMBL" id="KAK7739083.1"/>
    </source>
</evidence>
<dbReference type="GO" id="GO:0046872">
    <property type="term" value="F:metal ion binding"/>
    <property type="evidence" value="ECO:0007669"/>
    <property type="project" value="UniProtKB-KW"/>
</dbReference>